<evidence type="ECO:0000313" key="5">
    <source>
        <dbReference type="Proteomes" id="UP000287969"/>
    </source>
</evidence>
<dbReference type="Gene3D" id="3.40.630.30">
    <property type="match status" value="1"/>
</dbReference>
<evidence type="ECO:0000256" key="1">
    <source>
        <dbReference type="ARBA" id="ARBA00022679"/>
    </source>
</evidence>
<dbReference type="PROSITE" id="PS51186">
    <property type="entry name" value="GNAT"/>
    <property type="match status" value="1"/>
</dbReference>
<evidence type="ECO:0000256" key="2">
    <source>
        <dbReference type="ARBA" id="ARBA00023315"/>
    </source>
</evidence>
<keyword evidence="5" id="KW-1185">Reference proteome</keyword>
<dbReference type="RefSeq" id="WP_128753107.1">
    <property type="nucleotide sequence ID" value="NZ_CP035282.1"/>
</dbReference>
<proteinExistence type="predicted"/>
<evidence type="ECO:0000259" key="3">
    <source>
        <dbReference type="PROSITE" id="PS51186"/>
    </source>
</evidence>
<organism evidence="4 5">
    <name type="scientific">Acidilutibacter cellobiosedens</name>
    <dbReference type="NCBI Taxonomy" id="2507161"/>
    <lineage>
        <taxon>Bacteria</taxon>
        <taxon>Bacillati</taxon>
        <taxon>Bacillota</taxon>
        <taxon>Tissierellia</taxon>
        <taxon>Tissierellales</taxon>
        <taxon>Acidilutibacteraceae</taxon>
        <taxon>Acidilutibacter</taxon>
    </lineage>
</organism>
<accession>A0A410QFN5</accession>
<gene>
    <name evidence="4" type="ORF">EQM13_15210</name>
</gene>
<feature type="domain" description="N-acetyltransferase" evidence="3">
    <location>
        <begin position="1"/>
        <end position="146"/>
    </location>
</feature>
<dbReference type="OrthoDB" id="948250at2"/>
<dbReference type="InterPro" id="IPR016181">
    <property type="entry name" value="Acyl_CoA_acyltransferase"/>
</dbReference>
<name>A0A410QFN5_9FIRM</name>
<dbReference type="InterPro" id="IPR051556">
    <property type="entry name" value="N-term/lysine_N-AcTrnsfr"/>
</dbReference>
<dbReference type="CDD" id="cd04301">
    <property type="entry name" value="NAT_SF"/>
    <property type="match status" value="1"/>
</dbReference>
<dbReference type="Pfam" id="PF00583">
    <property type="entry name" value="Acetyltransf_1"/>
    <property type="match status" value="1"/>
</dbReference>
<keyword evidence="2" id="KW-0012">Acyltransferase</keyword>
<dbReference type="KEGG" id="spoa:EQM13_15210"/>
<keyword evidence="1 4" id="KW-0808">Transferase</keyword>
<protein>
    <submittedName>
        <fullName evidence="4">GNAT family N-acetyltransferase</fullName>
    </submittedName>
</protein>
<dbReference type="Proteomes" id="UP000287969">
    <property type="component" value="Chromosome"/>
</dbReference>
<dbReference type="SUPFAM" id="SSF55729">
    <property type="entry name" value="Acyl-CoA N-acyltransferases (Nat)"/>
    <property type="match status" value="1"/>
</dbReference>
<sequence length="148" mass="17448">MELKKLNQKNELELNSIISNFFHQPVDCQKSVKFLSDKRNIIYACAEDENVVAYVLGYQLPRIDNGNDMLYIHHVCVSAEYRRKGIAKKLLNMALEYAQKENLHYVYLITQTDNLPARRLYESCNGYNHPKNKELYYWYFSAKGLNND</sequence>
<dbReference type="PANTHER" id="PTHR42919:SF8">
    <property type="entry name" value="N-ALPHA-ACETYLTRANSFERASE 50"/>
    <property type="match status" value="1"/>
</dbReference>
<dbReference type="PANTHER" id="PTHR42919">
    <property type="entry name" value="N-ALPHA-ACETYLTRANSFERASE"/>
    <property type="match status" value="1"/>
</dbReference>
<dbReference type="EMBL" id="CP035282">
    <property type="protein sequence ID" value="QAT62820.1"/>
    <property type="molecule type" value="Genomic_DNA"/>
</dbReference>
<reference evidence="5" key="1">
    <citation type="submission" date="2019-01" db="EMBL/GenBank/DDBJ databases">
        <title>Draft genomes of a novel of Sporanaerobacter strains.</title>
        <authorList>
            <person name="Ma S."/>
        </authorList>
    </citation>
    <scope>NUCLEOTIDE SEQUENCE [LARGE SCALE GENOMIC DNA]</scope>
    <source>
        <strain evidence="5">NJN-17</strain>
    </source>
</reference>
<evidence type="ECO:0000313" key="4">
    <source>
        <dbReference type="EMBL" id="QAT62820.1"/>
    </source>
</evidence>
<dbReference type="AlphaFoldDB" id="A0A410QFN5"/>
<dbReference type="InterPro" id="IPR000182">
    <property type="entry name" value="GNAT_dom"/>
</dbReference>
<dbReference type="GO" id="GO:0016747">
    <property type="term" value="F:acyltransferase activity, transferring groups other than amino-acyl groups"/>
    <property type="evidence" value="ECO:0007669"/>
    <property type="project" value="InterPro"/>
</dbReference>